<comment type="caution">
    <text evidence="2">The sequence shown here is derived from an EMBL/GenBank/DDBJ whole genome shotgun (WGS) entry which is preliminary data.</text>
</comment>
<sequence>MRGSAGAWGEPRCKKPSSGAGLLGSVRKVLRRRSGKAKTAEEAQCTGVHEHSEAVFNAA</sequence>
<reference evidence="2 3" key="1">
    <citation type="submission" date="2018-06" db="EMBL/GenBank/DDBJ databases">
        <title>Pseudomonas diversity within urban Lake Michigan freshwaters.</title>
        <authorList>
            <person name="Batrich M."/>
            <person name="Hatzopoulos T."/>
            <person name="Putonti C."/>
        </authorList>
    </citation>
    <scope>NUCLEOTIDE SEQUENCE [LARGE SCALE GENOMIC DNA]</scope>
    <source>
        <strain evidence="2 3">LBp-160603</strain>
    </source>
</reference>
<name>A0A2V4J483_9PSED</name>
<evidence type="ECO:0000313" key="3">
    <source>
        <dbReference type="Proteomes" id="UP000247620"/>
    </source>
</evidence>
<feature type="region of interest" description="Disordered" evidence="1">
    <location>
        <begin position="1"/>
        <end position="24"/>
    </location>
</feature>
<dbReference type="Proteomes" id="UP000247620">
    <property type="component" value="Unassembled WGS sequence"/>
</dbReference>
<accession>A0A2V4J483</accession>
<dbReference type="EMBL" id="QJRO01000003">
    <property type="protein sequence ID" value="PYB84246.1"/>
    <property type="molecule type" value="Genomic_DNA"/>
</dbReference>
<dbReference type="AlphaFoldDB" id="A0A2V4J483"/>
<protein>
    <submittedName>
        <fullName evidence="2">Uncharacterized protein</fullName>
    </submittedName>
</protein>
<organism evidence="2 3">
    <name type="scientific">Pseudomonas soli</name>
    <dbReference type="NCBI Taxonomy" id="1306993"/>
    <lineage>
        <taxon>Bacteria</taxon>
        <taxon>Pseudomonadati</taxon>
        <taxon>Pseudomonadota</taxon>
        <taxon>Gammaproteobacteria</taxon>
        <taxon>Pseudomonadales</taxon>
        <taxon>Pseudomonadaceae</taxon>
        <taxon>Pseudomonas</taxon>
    </lineage>
</organism>
<evidence type="ECO:0000256" key="1">
    <source>
        <dbReference type="SAM" id="MobiDB-lite"/>
    </source>
</evidence>
<proteinExistence type="predicted"/>
<gene>
    <name evidence="2" type="ORF">DMX07_06800</name>
</gene>
<evidence type="ECO:0000313" key="2">
    <source>
        <dbReference type="EMBL" id="PYB84246.1"/>
    </source>
</evidence>